<evidence type="ECO:0000313" key="1">
    <source>
        <dbReference type="EMBL" id="MBP2368153.1"/>
    </source>
</evidence>
<organism evidence="1 2">
    <name type="scientific">Pseudonocardia parietis</name>
    <dbReference type="NCBI Taxonomy" id="570936"/>
    <lineage>
        <taxon>Bacteria</taxon>
        <taxon>Bacillati</taxon>
        <taxon>Actinomycetota</taxon>
        <taxon>Actinomycetes</taxon>
        <taxon>Pseudonocardiales</taxon>
        <taxon>Pseudonocardiaceae</taxon>
        <taxon>Pseudonocardia</taxon>
    </lineage>
</organism>
<name>A0ABS4VWP9_9PSEU</name>
<evidence type="ECO:0000313" key="2">
    <source>
        <dbReference type="Proteomes" id="UP001519295"/>
    </source>
</evidence>
<proteinExistence type="predicted"/>
<dbReference type="Proteomes" id="UP001519295">
    <property type="component" value="Unassembled WGS sequence"/>
</dbReference>
<reference evidence="1 2" key="1">
    <citation type="submission" date="2021-03" db="EMBL/GenBank/DDBJ databases">
        <title>Sequencing the genomes of 1000 actinobacteria strains.</title>
        <authorList>
            <person name="Klenk H.-P."/>
        </authorList>
    </citation>
    <scope>NUCLEOTIDE SEQUENCE [LARGE SCALE GENOMIC DNA]</scope>
    <source>
        <strain evidence="1 2">DSM 45256</strain>
    </source>
</reference>
<protein>
    <submittedName>
        <fullName evidence="1">Uncharacterized protein</fullName>
    </submittedName>
</protein>
<keyword evidence="2" id="KW-1185">Reference proteome</keyword>
<comment type="caution">
    <text evidence="1">The sequence shown here is derived from an EMBL/GenBank/DDBJ whole genome shotgun (WGS) entry which is preliminary data.</text>
</comment>
<gene>
    <name evidence="1" type="ORF">JOF36_003849</name>
</gene>
<accession>A0ABS4VWP9</accession>
<sequence length="68" mass="6974">MMSQEPPAPTSAAGDYTLRDTTVRLGAEFAGQVSVARVAAVVAGARDDLDSVPPLRCRSCSNALPANA</sequence>
<dbReference type="EMBL" id="JAGINU010000001">
    <property type="protein sequence ID" value="MBP2368153.1"/>
    <property type="molecule type" value="Genomic_DNA"/>
</dbReference>